<dbReference type="EMBL" id="JBEOKT010000011">
    <property type="protein sequence ID" value="MER2998420.1"/>
    <property type="molecule type" value="Genomic_DNA"/>
</dbReference>
<comment type="caution">
    <text evidence="2">The sequence shown here is derived from an EMBL/GenBank/DDBJ whole genome shotgun (WGS) entry which is preliminary data.</text>
</comment>
<dbReference type="RefSeq" id="WP_350412873.1">
    <property type="nucleotide sequence ID" value="NZ_JBEOKT010000011.1"/>
</dbReference>
<feature type="domain" description="DUF3943" evidence="1">
    <location>
        <begin position="162"/>
        <end position="266"/>
    </location>
</feature>
<evidence type="ECO:0000313" key="3">
    <source>
        <dbReference type="Proteomes" id="UP001476807"/>
    </source>
</evidence>
<reference evidence="2 3" key="1">
    <citation type="submission" date="2024-06" db="EMBL/GenBank/DDBJ databases">
        <title>Pontibacter populi HYL7-15.</title>
        <authorList>
            <person name="Kim M.K."/>
        </authorList>
    </citation>
    <scope>NUCLEOTIDE SEQUENCE [LARGE SCALE GENOMIC DNA]</scope>
    <source>
        <strain evidence="2 3">HYL7-15</strain>
    </source>
</reference>
<proteinExistence type="predicted"/>
<dbReference type="Pfam" id="PF13084">
    <property type="entry name" value="DUF3943"/>
    <property type="match status" value="1"/>
</dbReference>
<name>A0ABV1RVI7_9BACT</name>
<evidence type="ECO:0000313" key="2">
    <source>
        <dbReference type="EMBL" id="MER2998420.1"/>
    </source>
</evidence>
<sequence>MSLFVLDFVCVPEQINNLQSRTCKKKDTPGTLLMKFLFTILYLLLFSAHLHAEVVALPYPSTIKLVDEKADSKPGSRQLVQLYFRSSTSNANTTNNSGDLAQSNPNDLWQDKEASSRAPLWKPAAQVVAVNLLFMGYNRYIAKAEYGYVNFDTWKHNLSSEPEWDTDEFGINFIGHPYQGTLYFNAARSQGYTYWQSLPFAVAGSLTWEYFGENTLPSYNDMIYTPLNGAALGEILYRVSSNILDDRTRGRERAIREVAAGIINPVRGLNRLLQGQTFRVSDQDLYESEPINVTVFAGLHRLNNEENDLFGKGKSNAMLSLQLDYGRPYEIMKRQPFDFFRLRAEFSSGKADTIASLINNVTGYGILAGHNMQLGKLSLLTGAFQYYDYWNTRNFELGSLSFGGGVFSMLEFGNRVNLYTNAHVGIIPLAGNSTRSAQDLANFRKYTYNTGLQGKIESTLALSDHASIAFVYYHFWLNTFDGLEGNNSIGIVRPRATVQLYKNLSLGYEHFGYSTNRRLDDYPDQRSVITEQKIFLQLFLEAPQRSGGYH</sequence>
<dbReference type="InterPro" id="IPR025079">
    <property type="entry name" value="DUF3943"/>
</dbReference>
<keyword evidence="3" id="KW-1185">Reference proteome</keyword>
<protein>
    <submittedName>
        <fullName evidence="2">DUF3943 domain-containing protein</fullName>
    </submittedName>
</protein>
<accession>A0ABV1RVI7</accession>
<organism evidence="2 3">
    <name type="scientific">Pontibacter populi</name>
    <dbReference type="NCBI Taxonomy" id="890055"/>
    <lineage>
        <taxon>Bacteria</taxon>
        <taxon>Pseudomonadati</taxon>
        <taxon>Bacteroidota</taxon>
        <taxon>Cytophagia</taxon>
        <taxon>Cytophagales</taxon>
        <taxon>Hymenobacteraceae</taxon>
        <taxon>Pontibacter</taxon>
    </lineage>
</organism>
<evidence type="ECO:0000259" key="1">
    <source>
        <dbReference type="Pfam" id="PF13084"/>
    </source>
</evidence>
<gene>
    <name evidence="2" type="ORF">ABS362_12765</name>
</gene>
<dbReference type="Proteomes" id="UP001476807">
    <property type="component" value="Unassembled WGS sequence"/>
</dbReference>